<keyword evidence="4" id="KW-1185">Reference proteome</keyword>
<evidence type="ECO:0000256" key="2">
    <source>
        <dbReference type="SAM" id="SignalP"/>
    </source>
</evidence>
<dbReference type="RefSeq" id="WP_163736005.1">
    <property type="nucleotide sequence ID" value="NZ_JAAGOA010000005.1"/>
</dbReference>
<evidence type="ECO:0008006" key="5">
    <source>
        <dbReference type="Google" id="ProtNLM"/>
    </source>
</evidence>
<organism evidence="3 4">
    <name type="scientific">Phytoactinopolyspora halotolerans</name>
    <dbReference type="NCBI Taxonomy" id="1981512"/>
    <lineage>
        <taxon>Bacteria</taxon>
        <taxon>Bacillati</taxon>
        <taxon>Actinomycetota</taxon>
        <taxon>Actinomycetes</taxon>
        <taxon>Jiangellales</taxon>
        <taxon>Jiangellaceae</taxon>
        <taxon>Phytoactinopolyspora</taxon>
    </lineage>
</organism>
<keyword evidence="2" id="KW-0732">Signal</keyword>
<protein>
    <recommendedName>
        <fullName evidence="5">Secreted protein</fullName>
    </recommendedName>
</protein>
<name>A0A6L9S5Y5_9ACTN</name>
<dbReference type="Proteomes" id="UP000475214">
    <property type="component" value="Unassembled WGS sequence"/>
</dbReference>
<feature type="signal peptide" evidence="2">
    <location>
        <begin position="1"/>
        <end position="26"/>
    </location>
</feature>
<evidence type="ECO:0000256" key="1">
    <source>
        <dbReference type="SAM" id="MobiDB-lite"/>
    </source>
</evidence>
<sequence>MRRTVRNLSMAIPALALALTVFTACGGDDEETAAGGDGVAGSSSEDTSDLTPQQQQELDYYECLREQGVDVEDPDLNDQGMQLQVTPETEAAHEACKDLAPMGGEPPEASQEDLENIQNFVECLRAEGIDMADPNPDGSLSMPEGADPNSAEFQDAMATCQSELNGAPIRMGGPR</sequence>
<gene>
    <name evidence="3" type="ORF">G1H10_09445</name>
</gene>
<reference evidence="3 4" key="1">
    <citation type="submission" date="2020-02" db="EMBL/GenBank/DDBJ databases">
        <authorList>
            <person name="Li X.-J."/>
            <person name="Han X.-M."/>
        </authorList>
    </citation>
    <scope>NUCLEOTIDE SEQUENCE [LARGE SCALE GENOMIC DNA]</scope>
    <source>
        <strain evidence="3 4">CCTCC AB 2017055</strain>
    </source>
</reference>
<evidence type="ECO:0000313" key="3">
    <source>
        <dbReference type="EMBL" id="NEE00393.1"/>
    </source>
</evidence>
<evidence type="ECO:0000313" key="4">
    <source>
        <dbReference type="Proteomes" id="UP000475214"/>
    </source>
</evidence>
<feature type="chain" id="PRO_5039015221" description="Secreted protein" evidence="2">
    <location>
        <begin position="27"/>
        <end position="175"/>
    </location>
</feature>
<dbReference type="EMBL" id="JAAGOA010000005">
    <property type="protein sequence ID" value="NEE00393.1"/>
    <property type="molecule type" value="Genomic_DNA"/>
</dbReference>
<dbReference type="AlphaFoldDB" id="A0A6L9S5Y5"/>
<dbReference type="PROSITE" id="PS51257">
    <property type="entry name" value="PROKAR_LIPOPROTEIN"/>
    <property type="match status" value="1"/>
</dbReference>
<feature type="region of interest" description="Disordered" evidence="1">
    <location>
        <begin position="32"/>
        <end position="54"/>
    </location>
</feature>
<feature type="region of interest" description="Disordered" evidence="1">
    <location>
        <begin position="131"/>
        <end position="150"/>
    </location>
</feature>
<accession>A0A6L9S5Y5</accession>
<proteinExistence type="predicted"/>
<comment type="caution">
    <text evidence="3">The sequence shown here is derived from an EMBL/GenBank/DDBJ whole genome shotgun (WGS) entry which is preliminary data.</text>
</comment>